<dbReference type="OrthoDB" id="2472181at2"/>
<keyword evidence="3" id="KW-1185">Reference proteome</keyword>
<proteinExistence type="predicted"/>
<gene>
    <name evidence="2" type="ORF">KALB_6233</name>
</gene>
<dbReference type="InterPro" id="IPR029058">
    <property type="entry name" value="AB_hydrolase_fold"/>
</dbReference>
<dbReference type="AlphaFoldDB" id="W5WEH2"/>
<dbReference type="HOGENOM" id="CLU_000022_2_11_11"/>
<accession>W5WEH2</accession>
<dbReference type="Gene3D" id="3.40.50.1820">
    <property type="entry name" value="alpha/beta hydrolase"/>
    <property type="match status" value="1"/>
</dbReference>
<dbReference type="InterPro" id="IPR001031">
    <property type="entry name" value="Thioesterase"/>
</dbReference>
<dbReference type="EMBL" id="CP007155">
    <property type="protein sequence ID" value="AHH99593.1"/>
    <property type="molecule type" value="Genomic_DNA"/>
</dbReference>
<feature type="domain" description="Thioesterase TesA-like" evidence="1">
    <location>
        <begin position="22"/>
        <end position="221"/>
    </location>
</feature>
<dbReference type="KEGG" id="kal:KALB_6233"/>
<evidence type="ECO:0000259" key="1">
    <source>
        <dbReference type="SMART" id="SM00824"/>
    </source>
</evidence>
<reference evidence="2 3" key="1">
    <citation type="journal article" date="2014" name="BMC Genomics">
        <title>Complete genome sequence of producer of the glycopeptide antibiotic Aculeximycin Kutzneria albida DSM 43870T, a representative of minor genus of Pseudonocardiaceae.</title>
        <authorList>
            <person name="Rebets Y."/>
            <person name="Tokovenko B."/>
            <person name="Lushchyk I."/>
            <person name="Ruckert C."/>
            <person name="Zaburannyi N."/>
            <person name="Bechthold A."/>
            <person name="Kalinowski J."/>
            <person name="Luzhetskyy A."/>
        </authorList>
    </citation>
    <scope>NUCLEOTIDE SEQUENCE [LARGE SCALE GENOMIC DNA]</scope>
    <source>
        <strain evidence="2">DSM 43870</strain>
    </source>
</reference>
<dbReference type="Pfam" id="PF00975">
    <property type="entry name" value="Thioesterase"/>
    <property type="match status" value="1"/>
</dbReference>
<sequence>MATVSPSRLIPLVRKKNRPSCVLLPGLGGGLEPYLRLAAALGEQRNVHAFRAAGLMPEELPETSVAEMGDAAAAVLEQSGIQPELVIGWSLGGVVGWELCTRLPHRPPLVIIDSAPCPWQASEDSRVELRSSITGMLGPNPDPGTRDRVLSTVDAQLDALAEHKTSVGYDGPVLLLMCQPDEGWREEAVRGWRALAPNLRTARLGAGHYEVFDAGRLPELIDQIAEFEEAW</sequence>
<organism evidence="2 3">
    <name type="scientific">Kutzneria albida DSM 43870</name>
    <dbReference type="NCBI Taxonomy" id="1449976"/>
    <lineage>
        <taxon>Bacteria</taxon>
        <taxon>Bacillati</taxon>
        <taxon>Actinomycetota</taxon>
        <taxon>Actinomycetes</taxon>
        <taxon>Pseudonocardiales</taxon>
        <taxon>Pseudonocardiaceae</taxon>
        <taxon>Kutzneria</taxon>
    </lineage>
</organism>
<dbReference type="STRING" id="1449976.KALB_6233"/>
<dbReference type="InterPro" id="IPR020802">
    <property type="entry name" value="TesA-like"/>
</dbReference>
<dbReference type="SUPFAM" id="SSF53474">
    <property type="entry name" value="alpha/beta-Hydrolases"/>
    <property type="match status" value="1"/>
</dbReference>
<name>W5WEH2_9PSEU</name>
<dbReference type="Proteomes" id="UP000019225">
    <property type="component" value="Chromosome"/>
</dbReference>
<dbReference type="RefSeq" id="WP_025359495.1">
    <property type="nucleotide sequence ID" value="NZ_CP007155.1"/>
</dbReference>
<protein>
    <recommendedName>
        <fullName evidence="1">Thioesterase TesA-like domain-containing protein</fullName>
    </recommendedName>
</protein>
<evidence type="ECO:0000313" key="2">
    <source>
        <dbReference type="EMBL" id="AHH99593.1"/>
    </source>
</evidence>
<dbReference type="eggNOG" id="COG3208">
    <property type="taxonomic scope" value="Bacteria"/>
</dbReference>
<evidence type="ECO:0000313" key="3">
    <source>
        <dbReference type="Proteomes" id="UP000019225"/>
    </source>
</evidence>
<dbReference type="SMART" id="SM00824">
    <property type="entry name" value="PKS_TE"/>
    <property type="match status" value="1"/>
</dbReference>